<gene>
    <name evidence="7" type="ORF">E6O75_ATG03484</name>
</gene>
<dbReference type="Gene3D" id="1.20.1280.290">
    <property type="match status" value="2"/>
</dbReference>
<dbReference type="AlphaFoldDB" id="A0A4Z1PIR1"/>
<comment type="caution">
    <text evidence="7">The sequence shown here is derived from an EMBL/GenBank/DDBJ whole genome shotgun (WGS) entry which is preliminary data.</text>
</comment>
<name>A0A4Z1PIR1_9PEZI</name>
<evidence type="ECO:0000256" key="3">
    <source>
        <dbReference type="ARBA" id="ARBA00022989"/>
    </source>
</evidence>
<dbReference type="EMBL" id="SNSC02000003">
    <property type="protein sequence ID" value="TID25621.1"/>
    <property type="molecule type" value="Genomic_DNA"/>
</dbReference>
<feature type="transmembrane region" description="Helical" evidence="6">
    <location>
        <begin position="97"/>
        <end position="130"/>
    </location>
</feature>
<accession>A0A4Z1PIR1</accession>
<evidence type="ECO:0000313" key="8">
    <source>
        <dbReference type="Proteomes" id="UP000298493"/>
    </source>
</evidence>
<comment type="subcellular location">
    <subcellularLocation>
        <location evidence="1">Membrane</location>
        <topology evidence="1">Multi-pass membrane protein</topology>
    </subcellularLocation>
</comment>
<dbReference type="PANTHER" id="PTHR16201:SF11">
    <property type="entry name" value="PQ-LOOP REPEAT-CONTAINING PROTEIN"/>
    <property type="match status" value="1"/>
</dbReference>
<keyword evidence="4 6" id="KW-0472">Membrane</keyword>
<dbReference type="InterPro" id="IPR006603">
    <property type="entry name" value="PQ-loop_rpt"/>
</dbReference>
<evidence type="ECO:0000256" key="2">
    <source>
        <dbReference type="ARBA" id="ARBA00022692"/>
    </source>
</evidence>
<keyword evidence="8" id="KW-1185">Reference proteome</keyword>
<feature type="transmembrane region" description="Helical" evidence="6">
    <location>
        <begin position="245"/>
        <end position="263"/>
    </location>
</feature>
<feature type="transmembrane region" description="Helical" evidence="6">
    <location>
        <begin position="179"/>
        <end position="199"/>
    </location>
</feature>
<feature type="transmembrane region" description="Helical" evidence="6">
    <location>
        <begin position="65"/>
        <end position="85"/>
    </location>
</feature>
<dbReference type="Pfam" id="PF04193">
    <property type="entry name" value="PQ-loop"/>
    <property type="match status" value="2"/>
</dbReference>
<evidence type="ECO:0000256" key="5">
    <source>
        <dbReference type="SAM" id="MobiDB-lite"/>
    </source>
</evidence>
<feature type="compositionally biased region" description="Basic and acidic residues" evidence="5">
    <location>
        <begin position="343"/>
        <end position="352"/>
    </location>
</feature>
<sequence length="352" mass="38094">MVSLWETSSLGIDIFAPKLDCYAVAHPDVPTTVLSILIVFGILFSYIPQHVRIISRRSSEGLSPYFVLLGITSSTFAIFNILTLPKSQEDIACCKEINGFACVAAMLGIAQVAVQWSCFGIILFLFLIFFPTPGPEHVASDPSIPTWKDALGVVTTAIGHFFVILLVSVVISLSYPSHLQSWATLLGLGAALLACIQYIPQLYTTWRLQHVMSLSIPMMCIQTPGSFVFAASLAMRLGVEGWSAWGVYIVTGILQGCLLLMGLKFEIRDMRERERLAGLAQRSNGEEEIYEEEFLRQGSAADEHTSLLGNGNGNGNGHSPAEGAGTRGGPPSYASMASKAKKPTRDGSAENE</sequence>
<evidence type="ECO:0000313" key="7">
    <source>
        <dbReference type="EMBL" id="TID25621.1"/>
    </source>
</evidence>
<dbReference type="SMART" id="SM00679">
    <property type="entry name" value="CTNS"/>
    <property type="match status" value="2"/>
</dbReference>
<proteinExistence type="predicted"/>
<feature type="transmembrane region" description="Helical" evidence="6">
    <location>
        <begin position="211"/>
        <end position="233"/>
    </location>
</feature>
<dbReference type="GO" id="GO:0016020">
    <property type="term" value="C:membrane"/>
    <property type="evidence" value="ECO:0007669"/>
    <property type="project" value="UniProtKB-SubCell"/>
</dbReference>
<evidence type="ECO:0000256" key="6">
    <source>
        <dbReference type="SAM" id="Phobius"/>
    </source>
</evidence>
<protein>
    <submittedName>
        <fullName evidence="7">Pq loop repeat protein</fullName>
    </submittedName>
</protein>
<organism evidence="7 8">
    <name type="scientific">Venturia nashicola</name>
    <dbReference type="NCBI Taxonomy" id="86259"/>
    <lineage>
        <taxon>Eukaryota</taxon>
        <taxon>Fungi</taxon>
        <taxon>Dikarya</taxon>
        <taxon>Ascomycota</taxon>
        <taxon>Pezizomycotina</taxon>
        <taxon>Dothideomycetes</taxon>
        <taxon>Pleosporomycetidae</taxon>
        <taxon>Venturiales</taxon>
        <taxon>Venturiaceae</taxon>
        <taxon>Venturia</taxon>
    </lineage>
</organism>
<feature type="region of interest" description="Disordered" evidence="5">
    <location>
        <begin position="302"/>
        <end position="352"/>
    </location>
</feature>
<feature type="transmembrane region" description="Helical" evidence="6">
    <location>
        <begin position="150"/>
        <end position="173"/>
    </location>
</feature>
<keyword evidence="2 6" id="KW-0812">Transmembrane</keyword>
<dbReference type="PANTHER" id="PTHR16201">
    <property type="entry name" value="SEVEN TRANSMEMBRANE PROTEIN 1-RELATED"/>
    <property type="match status" value="1"/>
</dbReference>
<dbReference type="InterPro" id="IPR051415">
    <property type="entry name" value="LAAT-1"/>
</dbReference>
<feature type="transmembrane region" description="Helical" evidence="6">
    <location>
        <begin position="33"/>
        <end position="53"/>
    </location>
</feature>
<reference evidence="7 8" key="1">
    <citation type="submission" date="2019-04" db="EMBL/GenBank/DDBJ databases">
        <title>High contiguity whole genome sequence and gene annotation resource for two Venturia nashicola isolates.</title>
        <authorList>
            <person name="Prokchorchik M."/>
            <person name="Won K."/>
            <person name="Lee Y."/>
            <person name="Choi E.D."/>
            <person name="Segonzac C."/>
            <person name="Sohn K.H."/>
        </authorList>
    </citation>
    <scope>NUCLEOTIDE SEQUENCE [LARGE SCALE GENOMIC DNA]</scope>
    <source>
        <strain evidence="7 8">PRI2</strain>
    </source>
</reference>
<evidence type="ECO:0000256" key="4">
    <source>
        <dbReference type="ARBA" id="ARBA00023136"/>
    </source>
</evidence>
<evidence type="ECO:0000256" key="1">
    <source>
        <dbReference type="ARBA" id="ARBA00004141"/>
    </source>
</evidence>
<keyword evidence="3 6" id="KW-1133">Transmembrane helix</keyword>
<dbReference type="Proteomes" id="UP000298493">
    <property type="component" value="Unassembled WGS sequence"/>
</dbReference>